<evidence type="ECO:0000313" key="2">
    <source>
        <dbReference type="Proteomes" id="UP001626550"/>
    </source>
</evidence>
<proteinExistence type="predicted"/>
<dbReference type="InterPro" id="IPR009078">
    <property type="entry name" value="Ferritin-like_SF"/>
</dbReference>
<evidence type="ECO:0000313" key="1">
    <source>
        <dbReference type="EMBL" id="KAL3314952.1"/>
    </source>
</evidence>
<dbReference type="Proteomes" id="UP001626550">
    <property type="component" value="Unassembled WGS sequence"/>
</dbReference>
<dbReference type="InterPro" id="IPR012347">
    <property type="entry name" value="Ferritin-like"/>
</dbReference>
<accession>A0ABD2Q6Z1</accession>
<comment type="caution">
    <text evidence="1">The sequence shown here is derived from an EMBL/GenBank/DDBJ whole genome shotgun (WGS) entry which is preliminary data.</text>
</comment>
<keyword evidence="2" id="KW-1185">Reference proteome</keyword>
<organism evidence="1 2">
    <name type="scientific">Cichlidogyrus casuarinus</name>
    <dbReference type="NCBI Taxonomy" id="1844966"/>
    <lineage>
        <taxon>Eukaryota</taxon>
        <taxon>Metazoa</taxon>
        <taxon>Spiralia</taxon>
        <taxon>Lophotrochozoa</taxon>
        <taxon>Platyhelminthes</taxon>
        <taxon>Monogenea</taxon>
        <taxon>Monopisthocotylea</taxon>
        <taxon>Dactylogyridea</taxon>
        <taxon>Ancyrocephalidae</taxon>
        <taxon>Cichlidogyrus</taxon>
    </lineage>
</organism>
<dbReference type="Gene3D" id="1.20.1260.10">
    <property type="match status" value="1"/>
</dbReference>
<dbReference type="EMBL" id="JBJKFK010000863">
    <property type="protein sequence ID" value="KAL3314952.1"/>
    <property type="molecule type" value="Genomic_DNA"/>
</dbReference>
<sequence>MHNKTTEQFAQLLHLSLSAEQTYEMFAAVCDHEKVTLTNLGTYFRICGMRQRYVSEKINTFLLNNNVQMTPNNEIKNLVRIPDVEEKHCVWTLMREAYKMEEAILNNWQMLAKIAKQGEDFITFKACSAHMGHQIAMVTSMENQCNLFQNMIEKEDMEGFPYIFDQRVVKAIVGEMYQTCTKHNINQVPYDEYSNEKWVCPFAAIHGSVTEKRW</sequence>
<protein>
    <submittedName>
        <fullName evidence="1">Uncharacterized protein</fullName>
    </submittedName>
</protein>
<gene>
    <name evidence="1" type="ORF">Ciccas_006422</name>
</gene>
<reference evidence="1 2" key="1">
    <citation type="submission" date="2024-11" db="EMBL/GenBank/DDBJ databases">
        <title>Adaptive evolution of stress response genes in parasites aligns with host niche diversity.</title>
        <authorList>
            <person name="Hahn C."/>
            <person name="Resl P."/>
        </authorList>
    </citation>
    <scope>NUCLEOTIDE SEQUENCE [LARGE SCALE GENOMIC DNA]</scope>
    <source>
        <strain evidence="1">EGGRZ-B1_66</strain>
        <tissue evidence="1">Body</tissue>
    </source>
</reference>
<name>A0ABD2Q6Z1_9PLAT</name>
<dbReference type="AlphaFoldDB" id="A0ABD2Q6Z1"/>
<dbReference type="SUPFAM" id="SSF47240">
    <property type="entry name" value="Ferritin-like"/>
    <property type="match status" value="1"/>
</dbReference>